<feature type="transmembrane region" description="Helical" evidence="5">
    <location>
        <begin position="88"/>
        <end position="114"/>
    </location>
</feature>
<comment type="caution">
    <text evidence="7">The sequence shown here is derived from an EMBL/GenBank/DDBJ whole genome shotgun (WGS) entry which is preliminary data.</text>
</comment>
<keyword evidence="4 5" id="KW-0472">Membrane</keyword>
<evidence type="ECO:0000256" key="1">
    <source>
        <dbReference type="ARBA" id="ARBA00004651"/>
    </source>
</evidence>
<gene>
    <name evidence="7" type="ORF">BKD30_01545</name>
</gene>
<feature type="transmembrane region" description="Helical" evidence="5">
    <location>
        <begin position="174"/>
        <end position="192"/>
    </location>
</feature>
<dbReference type="InterPro" id="IPR036259">
    <property type="entry name" value="MFS_trans_sf"/>
</dbReference>
<feature type="transmembrane region" description="Helical" evidence="5">
    <location>
        <begin position="120"/>
        <end position="139"/>
    </location>
</feature>
<dbReference type="STRING" id="554083.BKD30_01545"/>
<dbReference type="PANTHER" id="PTHR23501">
    <property type="entry name" value="MAJOR FACILITATOR SUPERFAMILY"/>
    <property type="match status" value="1"/>
</dbReference>
<feature type="domain" description="Major facilitator superfamily (MFS) profile" evidence="6">
    <location>
        <begin position="21"/>
        <end position="464"/>
    </location>
</feature>
<feature type="transmembrane region" description="Helical" evidence="5">
    <location>
        <begin position="367"/>
        <end position="393"/>
    </location>
</feature>
<feature type="transmembrane region" description="Helical" evidence="5">
    <location>
        <begin position="146"/>
        <end position="168"/>
    </location>
</feature>
<dbReference type="EMBL" id="MRDE01000009">
    <property type="protein sequence ID" value="OMH28240.1"/>
    <property type="molecule type" value="Genomic_DNA"/>
</dbReference>
<proteinExistence type="predicted"/>
<sequence length="466" mass="46777">MTTRADAGAVRSGSPLASPHRALTLGLLAIVACFAFEAMAVTTAMPVVSADLGGTAAYGLAFSIYLTASLAATVLAGSWCDRAGPRPAMLTGLVLMTVGLLACTFAGAFAVLIAGRAVSGAGGGLMIVAVYVLIGVCLPESLQPQLFGWMSAAWVLPSLVGPLAAGLLAQFASWRWVFAGVVPVVLVAVLMIRRRLGGAAPPVQPELTGAAARRRLIAGLALAGAVLIAQTTVQQVGERPGGPGSVLSTVVVVLAVVAAALTLRRLMPAGFFRFGAGLPAVLGARLGLSVAFIGAESFLPLMLTTVHGAPPAVAGLSLTTGSIGWTLGAFWQARTRMPSHRLVALAAALLTAALTVLAVVSTGPGGAWAAMIVWSVAGFGMGVGTSVAGVLTLRYSTDADRGVNASSMQLADQLGGVLGTAGAGTIFGIAVARATDGNVVYVLMWAALAVFALLAVAAGLRTGHQH</sequence>
<evidence type="ECO:0000256" key="4">
    <source>
        <dbReference type="ARBA" id="ARBA00023136"/>
    </source>
</evidence>
<evidence type="ECO:0000256" key="2">
    <source>
        <dbReference type="ARBA" id="ARBA00022692"/>
    </source>
</evidence>
<dbReference type="GO" id="GO:0005886">
    <property type="term" value="C:plasma membrane"/>
    <property type="evidence" value="ECO:0007669"/>
    <property type="project" value="UniProtKB-SubCell"/>
</dbReference>
<reference evidence="7 8" key="1">
    <citation type="submission" date="2016-12" db="EMBL/GenBank/DDBJ databases">
        <title>Draft genome of Tersicoccus phoenicis 1P05MA.</title>
        <authorList>
            <person name="Nakajima Y."/>
            <person name="Yoshizawa S."/>
            <person name="Nakamura K."/>
            <person name="Ogura Y."/>
            <person name="Hayashi T."/>
            <person name="Kogure K."/>
        </authorList>
    </citation>
    <scope>NUCLEOTIDE SEQUENCE [LARGE SCALE GENOMIC DNA]</scope>
    <source>
        <strain evidence="7 8">1p05MA</strain>
    </source>
</reference>
<keyword evidence="8" id="KW-1185">Reference proteome</keyword>
<accession>A0A1R1LL28</accession>
<dbReference type="Pfam" id="PF07690">
    <property type="entry name" value="MFS_1"/>
    <property type="match status" value="1"/>
</dbReference>
<feature type="transmembrane region" description="Helical" evidence="5">
    <location>
        <begin position="414"/>
        <end position="433"/>
    </location>
</feature>
<feature type="transmembrane region" description="Helical" evidence="5">
    <location>
        <begin position="245"/>
        <end position="263"/>
    </location>
</feature>
<keyword evidence="2 5" id="KW-0812">Transmembrane</keyword>
<feature type="transmembrane region" description="Helical" evidence="5">
    <location>
        <begin position="439"/>
        <end position="460"/>
    </location>
</feature>
<organism evidence="7 8">
    <name type="scientific">Tersicoccus phoenicis</name>
    <dbReference type="NCBI Taxonomy" id="554083"/>
    <lineage>
        <taxon>Bacteria</taxon>
        <taxon>Bacillati</taxon>
        <taxon>Actinomycetota</taxon>
        <taxon>Actinomycetes</taxon>
        <taxon>Micrococcales</taxon>
        <taxon>Micrococcaceae</taxon>
        <taxon>Tersicoccus</taxon>
    </lineage>
</organism>
<dbReference type="SUPFAM" id="SSF103473">
    <property type="entry name" value="MFS general substrate transporter"/>
    <property type="match status" value="1"/>
</dbReference>
<name>A0A1R1LL28_9MICC</name>
<comment type="subcellular location">
    <subcellularLocation>
        <location evidence="1">Cell membrane</location>
        <topology evidence="1">Multi-pass membrane protein</topology>
    </subcellularLocation>
</comment>
<dbReference type="PANTHER" id="PTHR23501:SF154">
    <property type="entry name" value="MULTIDRUG-EFFLUX TRANSPORTER RV1634-RELATED"/>
    <property type="match status" value="1"/>
</dbReference>
<evidence type="ECO:0000313" key="7">
    <source>
        <dbReference type="EMBL" id="OMH28240.1"/>
    </source>
</evidence>
<feature type="transmembrane region" description="Helical" evidence="5">
    <location>
        <begin position="56"/>
        <end position="76"/>
    </location>
</feature>
<evidence type="ECO:0000256" key="5">
    <source>
        <dbReference type="SAM" id="Phobius"/>
    </source>
</evidence>
<dbReference type="PROSITE" id="PS50850">
    <property type="entry name" value="MFS"/>
    <property type="match status" value="1"/>
</dbReference>
<dbReference type="InterPro" id="IPR011701">
    <property type="entry name" value="MFS"/>
</dbReference>
<feature type="transmembrane region" description="Helical" evidence="5">
    <location>
        <begin position="312"/>
        <end position="330"/>
    </location>
</feature>
<feature type="transmembrane region" description="Helical" evidence="5">
    <location>
        <begin position="270"/>
        <end position="292"/>
    </location>
</feature>
<evidence type="ECO:0000256" key="3">
    <source>
        <dbReference type="ARBA" id="ARBA00022989"/>
    </source>
</evidence>
<dbReference type="AlphaFoldDB" id="A0A1R1LL28"/>
<evidence type="ECO:0000259" key="6">
    <source>
        <dbReference type="PROSITE" id="PS50850"/>
    </source>
</evidence>
<evidence type="ECO:0000313" key="8">
    <source>
        <dbReference type="Proteomes" id="UP000187085"/>
    </source>
</evidence>
<keyword evidence="3 5" id="KW-1133">Transmembrane helix</keyword>
<dbReference type="GO" id="GO:0022857">
    <property type="term" value="F:transmembrane transporter activity"/>
    <property type="evidence" value="ECO:0007669"/>
    <property type="project" value="InterPro"/>
</dbReference>
<dbReference type="InterPro" id="IPR020846">
    <property type="entry name" value="MFS_dom"/>
</dbReference>
<protein>
    <recommendedName>
        <fullName evidence="6">Major facilitator superfamily (MFS) profile domain-containing protein</fullName>
    </recommendedName>
</protein>
<dbReference type="OrthoDB" id="9778875at2"/>
<dbReference type="Gene3D" id="1.20.1250.20">
    <property type="entry name" value="MFS general substrate transporter like domains"/>
    <property type="match status" value="2"/>
</dbReference>
<feature type="transmembrane region" description="Helical" evidence="5">
    <location>
        <begin position="342"/>
        <end position="361"/>
    </location>
</feature>
<dbReference type="RefSeq" id="WP_076701070.1">
    <property type="nucleotide sequence ID" value="NZ_MRDE01000009.1"/>
</dbReference>
<dbReference type="PROSITE" id="PS51257">
    <property type="entry name" value="PROKAR_LIPOPROTEIN"/>
    <property type="match status" value="1"/>
</dbReference>
<dbReference type="Proteomes" id="UP000187085">
    <property type="component" value="Unassembled WGS sequence"/>
</dbReference>
<feature type="transmembrane region" description="Helical" evidence="5">
    <location>
        <begin position="216"/>
        <end position="233"/>
    </location>
</feature>